<evidence type="ECO:0000313" key="3">
    <source>
        <dbReference type="EMBL" id="VCW97511.1"/>
    </source>
</evidence>
<sequence>MASIRRASHPVRNIFGDFSDISLEDSKMEEIRNLEISRSLTKIAPAHSRFLKGNQTMGVKHSLLKEKAVVDGGHKLSSGRPPTTASKLRTSAVLTKLAQIETKIMNRKAQMVLSDMESDLKTSEESLPKSTDTVLPRSTVELSSHSLGKTSQKQAHEIPVAESGAQDGKVSRFLKRREPPVENTFPEAHFGKERNFQTPKEKKPAGKLASPDSDEEEMKELLGSLMESSREKETYTSQHFRGPKVSEKEQTKLFSDRIPTQPRILSPPSEELSSPKSFRTSRLPGSQSADGTLCSMRSRARSSQTHTSGDTATRTASLPVTGPSPKSASVVRQDKLSSSPGRSEAGPCDESLSEAADDSLNDFRINLLSLEDLAPAVSENSDLEQRKEGQRDEASSRSLRAEGAPTLSEVSEHLSELEAAPSPRPKSREPTASTVSSAYSEDFETASESRACSEESPDRTLDTSTEFSASLQPDLALPTLKPWKKQVRDVTRVLVKETAVQTLDPAFTYQWAEGAGVAAIGPALGGAYVDPVPIASHVISADSIEALTAYSPAVLALNDMLKQQLSLTQQFVEASRHLHGSLLRSLDRDSFHYHTLEETKQYIRQHRPAPLSMEDALQEVEEEL</sequence>
<proteinExistence type="predicted"/>
<evidence type="ECO:0000313" key="4">
    <source>
        <dbReference type="Proteomes" id="UP000269945"/>
    </source>
</evidence>
<feature type="region of interest" description="Disordered" evidence="1">
    <location>
        <begin position="116"/>
        <end position="355"/>
    </location>
</feature>
<evidence type="ECO:0000259" key="2">
    <source>
        <dbReference type="Pfam" id="PF15391"/>
    </source>
</evidence>
<reference evidence="3 4" key="1">
    <citation type="submission" date="2018-10" db="EMBL/GenBank/DDBJ databases">
        <authorList>
            <person name="Ekblom R."/>
            <person name="Jareborg N."/>
        </authorList>
    </citation>
    <scope>NUCLEOTIDE SEQUENCE [LARGE SCALE GENOMIC DNA]</scope>
    <source>
        <tissue evidence="3">Muscle</tissue>
    </source>
</reference>
<dbReference type="InterPro" id="IPR027884">
    <property type="entry name" value="DUF4614"/>
</dbReference>
<feature type="region of interest" description="Disordered" evidence="1">
    <location>
        <begin position="375"/>
        <end position="461"/>
    </location>
</feature>
<organism evidence="3 4">
    <name type="scientific">Gulo gulo</name>
    <name type="common">Wolverine</name>
    <name type="synonym">Gluton</name>
    <dbReference type="NCBI Taxonomy" id="48420"/>
    <lineage>
        <taxon>Eukaryota</taxon>
        <taxon>Metazoa</taxon>
        <taxon>Chordata</taxon>
        <taxon>Craniata</taxon>
        <taxon>Vertebrata</taxon>
        <taxon>Euteleostomi</taxon>
        <taxon>Mammalia</taxon>
        <taxon>Eutheria</taxon>
        <taxon>Laurasiatheria</taxon>
        <taxon>Carnivora</taxon>
        <taxon>Caniformia</taxon>
        <taxon>Musteloidea</taxon>
        <taxon>Mustelidae</taxon>
        <taxon>Guloninae</taxon>
        <taxon>Gulo</taxon>
    </lineage>
</organism>
<comment type="caution">
    <text evidence="3">The sequence shown here is derived from an EMBL/GenBank/DDBJ whole genome shotgun (WGS) entry which is preliminary data.</text>
</comment>
<dbReference type="Pfam" id="PF15391">
    <property type="entry name" value="DUF4614"/>
    <property type="match status" value="1"/>
</dbReference>
<feature type="compositionally biased region" description="Basic and acidic residues" evidence="1">
    <location>
        <begin position="118"/>
        <end position="127"/>
    </location>
</feature>
<feature type="domain" description="DUF4614" evidence="2">
    <location>
        <begin position="439"/>
        <end position="608"/>
    </location>
</feature>
<feature type="compositionally biased region" description="Polar residues" evidence="1">
    <location>
        <begin position="430"/>
        <end position="439"/>
    </location>
</feature>
<dbReference type="EMBL" id="CYRY02022037">
    <property type="protein sequence ID" value="VCW97511.1"/>
    <property type="molecule type" value="Genomic_DNA"/>
</dbReference>
<feature type="compositionally biased region" description="Basic and acidic residues" evidence="1">
    <location>
        <begin position="189"/>
        <end position="204"/>
    </location>
</feature>
<dbReference type="Proteomes" id="UP000269945">
    <property type="component" value="Unassembled WGS sequence"/>
</dbReference>
<protein>
    <recommendedName>
        <fullName evidence="2">DUF4614 domain-containing protein</fullName>
    </recommendedName>
</protein>
<dbReference type="InterPro" id="IPR040120">
    <property type="entry name" value="C19orf44-like"/>
</dbReference>
<feature type="compositionally biased region" description="Basic and acidic residues" evidence="1">
    <location>
        <begin position="244"/>
        <end position="255"/>
    </location>
</feature>
<name>A0A9X9LW26_GULGU</name>
<evidence type="ECO:0000256" key="1">
    <source>
        <dbReference type="SAM" id="MobiDB-lite"/>
    </source>
</evidence>
<dbReference type="AlphaFoldDB" id="A0A9X9LW26"/>
<feature type="compositionally biased region" description="Polar residues" evidence="1">
    <location>
        <begin position="140"/>
        <end position="153"/>
    </location>
</feature>
<feature type="compositionally biased region" description="Polar residues" evidence="1">
    <location>
        <begin position="276"/>
        <end position="290"/>
    </location>
</feature>
<feature type="compositionally biased region" description="Low complexity" evidence="1">
    <location>
        <begin position="266"/>
        <end position="275"/>
    </location>
</feature>
<accession>A0A9X9LW26</accession>
<feature type="compositionally biased region" description="Basic and acidic residues" evidence="1">
    <location>
        <begin position="451"/>
        <end position="461"/>
    </location>
</feature>
<dbReference type="PANTHER" id="PTHR22409">
    <property type="entry name" value="CHROMOSOME 19 OPEN READING FRAME 44"/>
    <property type="match status" value="1"/>
</dbReference>
<keyword evidence="4" id="KW-1185">Reference proteome</keyword>
<feature type="compositionally biased region" description="Basic and acidic residues" evidence="1">
    <location>
        <begin position="383"/>
        <end position="395"/>
    </location>
</feature>
<gene>
    <name evidence="3" type="ORF">BN2614_LOCUS4</name>
</gene>
<dbReference type="PANTHER" id="PTHR22409:SF2">
    <property type="entry name" value="CHROMOSOME 19 OPEN READING FRAME 44"/>
    <property type="match status" value="1"/>
</dbReference>
<feature type="compositionally biased region" description="Polar residues" evidence="1">
    <location>
        <begin position="301"/>
        <end position="318"/>
    </location>
</feature>